<evidence type="ECO:0000313" key="4">
    <source>
        <dbReference type="Proteomes" id="UP000332933"/>
    </source>
</evidence>
<dbReference type="AlphaFoldDB" id="A0A485LD51"/>
<organism evidence="3 4">
    <name type="scientific">Aphanomyces stellatus</name>
    <dbReference type="NCBI Taxonomy" id="120398"/>
    <lineage>
        <taxon>Eukaryota</taxon>
        <taxon>Sar</taxon>
        <taxon>Stramenopiles</taxon>
        <taxon>Oomycota</taxon>
        <taxon>Saprolegniomycetes</taxon>
        <taxon>Saprolegniales</taxon>
        <taxon>Verrucalvaceae</taxon>
        <taxon>Aphanomyces</taxon>
    </lineage>
</organism>
<sequence>MQSALESAAAFAGSADGENQRSMKTSKRNMLRRLLDDMYLIELLESDSFKRSDARTQERCLEESLQRGHWKNIDQLKKSLVKLMKKGRKDIEKRVGELDTFVRHHAIEFEKEEKTKGFLRRARDKLAVWKKTSAAVMPRPTAVRGAATLHVNQLILALYHHPERLVHQDTAWPVLGGSWTTHLPSSSTNVITMRHAPLPRLRQARESAVHSIMSMLQYYGAALTAHCDVPPVDAPGCQTVLLPCTAVQSSLYVEERSEVNFVRLPRHQTYHVTKYRKHRVQLPFEAVVNVRRERYYGNLVSTKRESFGQTALSQVGSSYTAKVATTATQSSQCILTHEVEEADRYCVLAFCVTKDDAAASSSPPLREWASWYIVQRHPDDDDASIVVQLAVATGLQHHGHFLPFEGHVMAEWMDENESFACLEQQLAAHYADVFAKDARRTVDAIQMHVYEPTAMDGAVAMLDEGMQAELQDMMTAGSKLEDNQDNQEKEEDEEEDKTASAHVPEAVKCLTDQFTCGALPGLSETEMADVICYITEHPMQAPAVLAMQKNASLLQVYLRRLATRVTAARSL</sequence>
<keyword evidence="4" id="KW-1185">Reference proteome</keyword>
<accession>A0A485LD51</accession>
<dbReference type="EMBL" id="VJMH01006418">
    <property type="protein sequence ID" value="KAF0689709.1"/>
    <property type="molecule type" value="Genomic_DNA"/>
</dbReference>
<name>A0A485LD51_9STRA</name>
<feature type="region of interest" description="Disordered" evidence="1">
    <location>
        <begin position="480"/>
        <end position="501"/>
    </location>
</feature>
<gene>
    <name evidence="3" type="primary">Aste57867_18863</name>
    <name evidence="2" type="ORF">As57867_018799</name>
    <name evidence="3" type="ORF">ASTE57867_18863</name>
</gene>
<evidence type="ECO:0000313" key="2">
    <source>
        <dbReference type="EMBL" id="KAF0689709.1"/>
    </source>
</evidence>
<evidence type="ECO:0000256" key="1">
    <source>
        <dbReference type="SAM" id="MobiDB-lite"/>
    </source>
</evidence>
<feature type="compositionally biased region" description="Acidic residues" evidence="1">
    <location>
        <begin position="483"/>
        <end position="496"/>
    </location>
</feature>
<reference evidence="2" key="2">
    <citation type="submission" date="2019-06" db="EMBL/GenBank/DDBJ databases">
        <title>Genomics analysis of Aphanomyces spp. identifies a new class of oomycete effector associated with host adaptation.</title>
        <authorList>
            <person name="Gaulin E."/>
        </authorList>
    </citation>
    <scope>NUCLEOTIDE SEQUENCE</scope>
    <source>
        <strain evidence="2">CBS 578.67</strain>
    </source>
</reference>
<reference evidence="3 4" key="1">
    <citation type="submission" date="2019-03" db="EMBL/GenBank/DDBJ databases">
        <authorList>
            <person name="Gaulin E."/>
            <person name="Dumas B."/>
        </authorList>
    </citation>
    <scope>NUCLEOTIDE SEQUENCE [LARGE SCALE GENOMIC DNA]</scope>
    <source>
        <strain evidence="3">CBS 568.67</strain>
    </source>
</reference>
<protein>
    <submittedName>
        <fullName evidence="3">Aste57867_18863 protein</fullName>
    </submittedName>
</protein>
<dbReference type="Proteomes" id="UP000332933">
    <property type="component" value="Unassembled WGS sequence"/>
</dbReference>
<proteinExistence type="predicted"/>
<dbReference type="OrthoDB" id="85859at2759"/>
<evidence type="ECO:0000313" key="3">
    <source>
        <dbReference type="EMBL" id="VFT95597.1"/>
    </source>
</evidence>
<dbReference type="EMBL" id="CAADRA010006439">
    <property type="protein sequence ID" value="VFT95597.1"/>
    <property type="molecule type" value="Genomic_DNA"/>
</dbReference>